<accession>A0A2G1VKD5</accession>
<feature type="signal peptide" evidence="1">
    <location>
        <begin position="1"/>
        <end position="33"/>
    </location>
</feature>
<dbReference type="InterPro" id="IPR008979">
    <property type="entry name" value="Galactose-bd-like_sf"/>
</dbReference>
<dbReference type="SUPFAM" id="SSF50494">
    <property type="entry name" value="Trypsin-like serine proteases"/>
    <property type="match status" value="1"/>
</dbReference>
<dbReference type="EMBL" id="NTFI01000001">
    <property type="protein sequence ID" value="PHQ27237.1"/>
    <property type="molecule type" value="Genomic_DNA"/>
</dbReference>
<reference evidence="2 3" key="1">
    <citation type="submission" date="2017-09" db="EMBL/GenBank/DDBJ databases">
        <title>The draft genome sequences of Marinobacter guineae M3B.</title>
        <authorList>
            <person name="Cao J."/>
        </authorList>
    </citation>
    <scope>NUCLEOTIDE SEQUENCE [LARGE SCALE GENOMIC DNA]</scope>
    <source>
        <strain evidence="2 3">M3B</strain>
    </source>
</reference>
<dbReference type="SUPFAM" id="SSF49785">
    <property type="entry name" value="Galactose-binding domain-like"/>
    <property type="match status" value="1"/>
</dbReference>
<evidence type="ECO:0008006" key="4">
    <source>
        <dbReference type="Google" id="ProtNLM"/>
    </source>
</evidence>
<keyword evidence="1" id="KW-0732">Signal</keyword>
<dbReference type="InterPro" id="IPR009003">
    <property type="entry name" value="Peptidase_S1_PA"/>
</dbReference>
<dbReference type="Gene3D" id="2.60.120.260">
    <property type="entry name" value="Galactose-binding domain-like"/>
    <property type="match status" value="1"/>
</dbReference>
<evidence type="ECO:0000256" key="1">
    <source>
        <dbReference type="SAM" id="SignalP"/>
    </source>
</evidence>
<feature type="chain" id="PRO_5013934912" description="F5/8 type C domain-containing protein" evidence="1">
    <location>
        <begin position="34"/>
        <end position="373"/>
    </location>
</feature>
<gene>
    <name evidence="2" type="ORF">CLH62_06600</name>
</gene>
<evidence type="ECO:0000313" key="3">
    <source>
        <dbReference type="Proteomes" id="UP000229044"/>
    </source>
</evidence>
<organism evidence="2 3">
    <name type="scientific">Marinobacter guineae</name>
    <dbReference type="NCBI Taxonomy" id="432303"/>
    <lineage>
        <taxon>Bacteria</taxon>
        <taxon>Pseudomonadati</taxon>
        <taxon>Pseudomonadota</taxon>
        <taxon>Gammaproteobacteria</taxon>
        <taxon>Pseudomonadales</taxon>
        <taxon>Marinobacteraceae</taxon>
        <taxon>Marinobacter</taxon>
    </lineage>
</organism>
<name>A0A2G1VKD5_9GAMM</name>
<dbReference type="AlphaFoldDB" id="A0A2G1VKD5"/>
<protein>
    <recommendedName>
        <fullName evidence="4">F5/8 type C domain-containing protein</fullName>
    </recommendedName>
</protein>
<evidence type="ECO:0000313" key="2">
    <source>
        <dbReference type="EMBL" id="PHQ27237.1"/>
    </source>
</evidence>
<keyword evidence="3" id="KW-1185">Reference proteome</keyword>
<dbReference type="Proteomes" id="UP000229044">
    <property type="component" value="Unassembled WGS sequence"/>
</dbReference>
<proteinExistence type="predicted"/>
<sequence>MPGVLMNKTARGLRWRICITLFASGLMGPLAQAVPQQAFISAGEHGQAVLLSRLNECYAVTPAHVIDGGFFATLVGGSSARPRGEADLLQVFGYDLAVLRVTGAITDDCRFDLGSSLALDQLLSSEGRGQIVSVSSDGSISRRNVRISDVGLVYLRVSPAGSQDQMFKGLSGSLLVLGDDPAGILMAVDPENGEGKVLRFDRAVETIRPFFGLTPGNSGLAIKAQKEPLESGKGNLAAQVESWSSPALSADHRMSNLIDGAGAATVWLARPDGFPIEIIVDLKGDAVQAIDRIVLVGEGVEPRERLPRDFEVLVSSRKEGGWMPVFSGTFFTSDNSRSVAFAPVRARRVMLRIYSHWGDAKGVGLSDLVVPGK</sequence>
<comment type="caution">
    <text evidence="2">The sequence shown here is derived from an EMBL/GenBank/DDBJ whole genome shotgun (WGS) entry which is preliminary data.</text>
</comment>